<organism evidence="7 8">
    <name type="scientific">Enterocloster hominis</name>
    <name type="common">ex Hitch et al. 2024</name>
    <dbReference type="NCBI Taxonomy" id="1917870"/>
    <lineage>
        <taxon>Bacteria</taxon>
        <taxon>Bacillati</taxon>
        <taxon>Bacillota</taxon>
        <taxon>Clostridia</taxon>
        <taxon>Lachnospirales</taxon>
        <taxon>Lachnospiraceae</taxon>
        <taxon>Enterocloster</taxon>
    </lineage>
</organism>
<evidence type="ECO:0000313" key="7">
    <source>
        <dbReference type="EMBL" id="MEQ2427077.1"/>
    </source>
</evidence>
<protein>
    <submittedName>
        <fullName evidence="7">Helix-turn-helix transcriptional regulator</fullName>
    </submittedName>
</protein>
<keyword evidence="2" id="KW-0238">DNA-binding</keyword>
<keyword evidence="5" id="KW-1133">Transmembrane helix</keyword>
<keyword evidence="5" id="KW-0812">Transmembrane</keyword>
<dbReference type="SMART" id="SM00421">
    <property type="entry name" value="HTH_LUXR"/>
    <property type="match status" value="1"/>
</dbReference>
<feature type="transmembrane region" description="Helical" evidence="5">
    <location>
        <begin position="104"/>
        <end position="122"/>
    </location>
</feature>
<dbReference type="Gene3D" id="1.10.10.10">
    <property type="entry name" value="Winged helix-like DNA-binding domain superfamily/Winged helix DNA-binding domain"/>
    <property type="match status" value="1"/>
</dbReference>
<feature type="compositionally biased region" description="Polar residues" evidence="4">
    <location>
        <begin position="262"/>
        <end position="291"/>
    </location>
</feature>
<dbReference type="SUPFAM" id="SSF46894">
    <property type="entry name" value="C-terminal effector domain of the bipartite response regulators"/>
    <property type="match status" value="1"/>
</dbReference>
<evidence type="ECO:0000256" key="1">
    <source>
        <dbReference type="ARBA" id="ARBA00023015"/>
    </source>
</evidence>
<feature type="transmembrane region" description="Helical" evidence="5">
    <location>
        <begin position="74"/>
        <end position="92"/>
    </location>
</feature>
<dbReference type="EMBL" id="JBBMFM010000087">
    <property type="protein sequence ID" value="MEQ2427077.1"/>
    <property type="molecule type" value="Genomic_DNA"/>
</dbReference>
<dbReference type="Pfam" id="PF00196">
    <property type="entry name" value="GerE"/>
    <property type="match status" value="1"/>
</dbReference>
<evidence type="ECO:0000256" key="4">
    <source>
        <dbReference type="SAM" id="MobiDB-lite"/>
    </source>
</evidence>
<dbReference type="InterPro" id="IPR016032">
    <property type="entry name" value="Sig_transdc_resp-reg_C-effctor"/>
</dbReference>
<keyword evidence="8" id="KW-1185">Reference proteome</keyword>
<evidence type="ECO:0000259" key="6">
    <source>
        <dbReference type="PROSITE" id="PS50043"/>
    </source>
</evidence>
<dbReference type="RefSeq" id="WP_040381574.1">
    <property type="nucleotide sequence ID" value="NZ_JBBMFM010000087.1"/>
</dbReference>
<dbReference type="PRINTS" id="PR00038">
    <property type="entry name" value="HTHLUXR"/>
</dbReference>
<gene>
    <name evidence="7" type="ORF">WMQ36_19090</name>
</gene>
<evidence type="ECO:0000313" key="8">
    <source>
        <dbReference type="Proteomes" id="UP001454086"/>
    </source>
</evidence>
<feature type="transmembrane region" description="Helical" evidence="5">
    <location>
        <begin position="161"/>
        <end position="179"/>
    </location>
</feature>
<dbReference type="Proteomes" id="UP001454086">
    <property type="component" value="Unassembled WGS sequence"/>
</dbReference>
<dbReference type="InterPro" id="IPR036388">
    <property type="entry name" value="WH-like_DNA-bd_sf"/>
</dbReference>
<reference evidence="7 8" key="1">
    <citation type="submission" date="2024-03" db="EMBL/GenBank/DDBJ databases">
        <title>Human intestinal bacterial collection.</title>
        <authorList>
            <person name="Pauvert C."/>
            <person name="Hitch T.C.A."/>
            <person name="Clavel T."/>
        </authorList>
    </citation>
    <scope>NUCLEOTIDE SEQUENCE [LARGE SCALE GENOMIC DNA]</scope>
    <source>
        <strain evidence="7 8">CLA-SR-H021</strain>
    </source>
</reference>
<evidence type="ECO:0000256" key="3">
    <source>
        <dbReference type="ARBA" id="ARBA00023163"/>
    </source>
</evidence>
<keyword evidence="1" id="KW-0805">Transcription regulation</keyword>
<dbReference type="CDD" id="cd06170">
    <property type="entry name" value="LuxR_C_like"/>
    <property type="match status" value="1"/>
</dbReference>
<feature type="domain" description="HTH luxR-type" evidence="6">
    <location>
        <begin position="305"/>
        <end position="370"/>
    </location>
</feature>
<proteinExistence type="predicted"/>
<dbReference type="PANTHER" id="PTHR44688">
    <property type="entry name" value="DNA-BINDING TRANSCRIPTIONAL ACTIVATOR DEVR_DOSR"/>
    <property type="match status" value="1"/>
</dbReference>
<accession>A0ABV1DBL9</accession>
<feature type="transmembrane region" description="Helical" evidence="5">
    <location>
        <begin position="128"/>
        <end position="149"/>
    </location>
</feature>
<dbReference type="PANTHER" id="PTHR44688:SF16">
    <property type="entry name" value="DNA-BINDING TRANSCRIPTIONAL ACTIVATOR DEVR_DOSR"/>
    <property type="match status" value="1"/>
</dbReference>
<dbReference type="PROSITE" id="PS50043">
    <property type="entry name" value="HTH_LUXR_2"/>
    <property type="match status" value="1"/>
</dbReference>
<name>A0ABV1DBL9_9FIRM</name>
<keyword evidence="3" id="KW-0804">Transcription</keyword>
<comment type="caution">
    <text evidence="7">The sequence shown here is derived from an EMBL/GenBank/DDBJ whole genome shotgun (WGS) entry which is preliminary data.</text>
</comment>
<evidence type="ECO:0000256" key="5">
    <source>
        <dbReference type="SAM" id="Phobius"/>
    </source>
</evidence>
<evidence type="ECO:0000256" key="2">
    <source>
        <dbReference type="ARBA" id="ARBA00023125"/>
    </source>
</evidence>
<dbReference type="InterPro" id="IPR000792">
    <property type="entry name" value="Tscrpt_reg_LuxR_C"/>
</dbReference>
<feature type="transmembrane region" description="Helical" evidence="5">
    <location>
        <begin position="34"/>
        <end position="54"/>
    </location>
</feature>
<dbReference type="PROSITE" id="PS00622">
    <property type="entry name" value="HTH_LUXR_1"/>
    <property type="match status" value="1"/>
</dbReference>
<keyword evidence="5" id="KW-0472">Membrane</keyword>
<sequence>MDILIFIYNIFLIVLYTVVLTFCIINYRHKKRPLTAATAVLFLFYIFDNIIIYMTEFLDGFSVRYDLQFMSAPAFKTLIFLVTSFCLVSIQHQVLSRRPKNRDTAALVLLGLSLLFIPTAGYGAFKVWLYYLPAQLFTLYLSVSGLLYLKMHPGELDREMHAYKSLLWITAVFSLLILAEDTIVIFSFDVYSDIMVKINNRSLSEDMMSILYSVYALAYLTRQLQGPLIKIQAPDMAGSTAPAADTGRTAMMDDGAQVMTEDGTQVMTKDGTPTSTLPDGRTQGQADSKGQIQPDGPDSNTVFLHFASHYQLTSREQDILRILLTDKNNQEISDALFISIGTVKTHVHNIFQKVNVTKRSQLLRVYFEYQKDMPWK</sequence>
<feature type="transmembrane region" description="Helical" evidence="5">
    <location>
        <begin position="6"/>
        <end position="27"/>
    </location>
</feature>
<feature type="region of interest" description="Disordered" evidence="4">
    <location>
        <begin position="261"/>
        <end position="298"/>
    </location>
</feature>